<name>A0A2V3PPY6_9BACT</name>
<protein>
    <submittedName>
        <fullName evidence="2">Uncharacterized protein DUF5019</fullName>
    </submittedName>
</protein>
<keyword evidence="3" id="KW-1185">Reference proteome</keyword>
<evidence type="ECO:0000313" key="3">
    <source>
        <dbReference type="Proteomes" id="UP000247973"/>
    </source>
</evidence>
<dbReference type="GO" id="GO:2001070">
    <property type="term" value="F:starch binding"/>
    <property type="evidence" value="ECO:0007669"/>
    <property type="project" value="InterPro"/>
</dbReference>
<dbReference type="AlphaFoldDB" id="A0A2V3PPY6"/>
<feature type="domain" description="SusE outer membrane protein" evidence="1">
    <location>
        <begin position="42"/>
        <end position="148"/>
    </location>
</feature>
<dbReference type="Proteomes" id="UP000247973">
    <property type="component" value="Unassembled WGS sequence"/>
</dbReference>
<dbReference type="Pfam" id="PF14292">
    <property type="entry name" value="SusE"/>
    <property type="match status" value="1"/>
</dbReference>
<evidence type="ECO:0000259" key="1">
    <source>
        <dbReference type="Pfam" id="PF14292"/>
    </source>
</evidence>
<comment type="caution">
    <text evidence="2">The sequence shown here is derived from an EMBL/GenBank/DDBJ whole genome shotgun (WGS) entry which is preliminary data.</text>
</comment>
<dbReference type="EMBL" id="QICL01000016">
    <property type="protein sequence ID" value="PXV63028.1"/>
    <property type="molecule type" value="Genomic_DNA"/>
</dbReference>
<organism evidence="2 3">
    <name type="scientific">Dysgonomonas alginatilytica</name>
    <dbReference type="NCBI Taxonomy" id="1605892"/>
    <lineage>
        <taxon>Bacteria</taxon>
        <taxon>Pseudomonadati</taxon>
        <taxon>Bacteroidota</taxon>
        <taxon>Bacteroidia</taxon>
        <taxon>Bacteroidales</taxon>
        <taxon>Dysgonomonadaceae</taxon>
        <taxon>Dysgonomonas</taxon>
    </lineage>
</organism>
<reference evidence="2 3" key="1">
    <citation type="submission" date="2018-03" db="EMBL/GenBank/DDBJ databases">
        <title>Genomic Encyclopedia of Archaeal and Bacterial Type Strains, Phase II (KMG-II): from individual species to whole genera.</title>
        <authorList>
            <person name="Goeker M."/>
        </authorList>
    </citation>
    <scope>NUCLEOTIDE SEQUENCE [LARGE SCALE GENOMIC DNA]</scope>
    <source>
        <strain evidence="2 3">DSM 100214</strain>
    </source>
</reference>
<gene>
    <name evidence="2" type="ORF">CLV62_11669</name>
</gene>
<evidence type="ECO:0000313" key="2">
    <source>
        <dbReference type="EMBL" id="PXV63028.1"/>
    </source>
</evidence>
<dbReference type="InterPro" id="IPR025970">
    <property type="entry name" value="SusE"/>
</dbReference>
<dbReference type="Gene3D" id="2.60.40.3620">
    <property type="match status" value="3"/>
</dbReference>
<proteinExistence type="predicted"/>
<sequence>MLILTCLKTQAINQKNERIMKSYKILSLLTLFSLFFFSCTDENDTEYNKGNQPLEVKASSENIELDAVNPETNALTISWTSGSNQGTNSVISYTYQMDVQGKNFEKGLTLDLGQNIYEKVYKNEELNDLLISWGIVPETEVVVDVRVKATVASDAIEPAMSNIQTIKIKTHKPITKSLYLIGDATPNGWSADNATEMTPIRNTPKGFTWTGRLKAGKFKFITTSGEFAPSYNKGADDTKLYLRENGDDPYDKQFEITEGGNYKITLNLASLAIYIEKTEGAEFTELWFVGNPTGWSFKPMTVDPLDPFVFHYNDNLSAGGEFKIGTVSGSWDAAFLRPETNGAGIEATKVVKWAGDPDNKWNIPGGVYKIALDTREMKINIVPFTPYTMIYLVGDASANGWDIGNATAMSAGDTPYKFKWSGSLNTGELKFTCDKQSDWNGAWFTATQGDMPANGQLQQMVFTAKGAGLDYKWKITEGGSYTIEFDQLKETVIIKKNN</sequence>
<dbReference type="GO" id="GO:0019867">
    <property type="term" value="C:outer membrane"/>
    <property type="evidence" value="ECO:0007669"/>
    <property type="project" value="InterPro"/>
</dbReference>
<accession>A0A2V3PPY6</accession>